<evidence type="ECO:0000313" key="1">
    <source>
        <dbReference type="EMBL" id="CAG8631123.1"/>
    </source>
</evidence>
<gene>
    <name evidence="1" type="ORF">SPELUC_LOCUS8225</name>
</gene>
<comment type="caution">
    <text evidence="1">The sequence shown here is derived from an EMBL/GenBank/DDBJ whole genome shotgun (WGS) entry which is preliminary data.</text>
</comment>
<organism evidence="1 2">
    <name type="scientific">Cetraspora pellucida</name>
    <dbReference type="NCBI Taxonomy" id="1433469"/>
    <lineage>
        <taxon>Eukaryota</taxon>
        <taxon>Fungi</taxon>
        <taxon>Fungi incertae sedis</taxon>
        <taxon>Mucoromycota</taxon>
        <taxon>Glomeromycotina</taxon>
        <taxon>Glomeromycetes</taxon>
        <taxon>Diversisporales</taxon>
        <taxon>Gigasporaceae</taxon>
        <taxon>Cetraspora</taxon>
    </lineage>
</organism>
<feature type="non-terminal residue" evidence="1">
    <location>
        <position position="609"/>
    </location>
</feature>
<evidence type="ECO:0000313" key="2">
    <source>
        <dbReference type="Proteomes" id="UP000789366"/>
    </source>
</evidence>
<name>A0ACA9N2V0_9GLOM</name>
<accession>A0ACA9N2V0</accession>
<keyword evidence="2" id="KW-1185">Reference proteome</keyword>
<proteinExistence type="predicted"/>
<reference evidence="1" key="1">
    <citation type="submission" date="2021-06" db="EMBL/GenBank/DDBJ databases">
        <authorList>
            <person name="Kallberg Y."/>
            <person name="Tangrot J."/>
            <person name="Rosling A."/>
        </authorList>
    </citation>
    <scope>NUCLEOTIDE SEQUENCE</scope>
    <source>
        <strain evidence="1">28 12/20/2015</strain>
    </source>
</reference>
<sequence>MDIDNTDLTVGTTQIKSSLSPSDLLNDPVIRNSTAPAASNDDAEEQNQGQTQNPPPNNTNQTSNPPPPPSSNNSPPPPRQQPTTTRDLTFLIDHVILGHNGNPHYIILSAPLVVEGFDISFLTIQSNDPLLQGGNQVIIRDVELGPGRAEVDAYIEEISIKNYFRTIELVSTTPPPGGGNRTPNNPPPPPSFPDVVKKNHDLIDEENSFFKLRDELKAIINQNKSVVQEAQTLGLTLPSFSDNALDFFQTAPFVLFDAGQPLNSPFNQQTSDKNDKIRQKKNDNGIDDKTKNFISNLPLPSAKNVAKSKILELFKKHRPDLENSADVVVFLEKMEQAMVQQQSQKQQSSKNPSARNNIRELLIDNISQQERNERDNELGLRSRTANEYYLTTPLTGELNLSTFPHLKKLKVEHQSLTRLVLADCHSLKSLEANDNLLREVVFPTQTQALESVYLTNNDLSARNLYCFSHFPNLRVLFLGTDDKDRIRQDINATDINDGLNYLVTKNLSYFTFGSQEEWAADDDFDNNLYKIGHIHNNVLDLKKLFTDFPGLVRGLESRGVSEEQLTILRERYKEEKEIIHTLNKLRQQRNQLEGPNNAEKVREVREEIA</sequence>
<dbReference type="EMBL" id="CAJVPW010012001">
    <property type="protein sequence ID" value="CAG8631123.1"/>
    <property type="molecule type" value="Genomic_DNA"/>
</dbReference>
<dbReference type="Proteomes" id="UP000789366">
    <property type="component" value="Unassembled WGS sequence"/>
</dbReference>
<protein>
    <submittedName>
        <fullName evidence="1">8745_t:CDS:1</fullName>
    </submittedName>
</protein>